<dbReference type="InterPro" id="IPR039555">
    <property type="entry name" value="TraF/TrbB"/>
</dbReference>
<reference evidence="1" key="1">
    <citation type="submission" date="2009-10" db="EMBL/GenBank/DDBJ databases">
        <title>Diversity of trophic interactions inside an arsenic-rich microbial ecosystem.</title>
        <authorList>
            <person name="Bertin P.N."/>
            <person name="Heinrich-Salmeron A."/>
            <person name="Pelletier E."/>
            <person name="Goulhen-Chollet F."/>
            <person name="Arsene-Ploetze F."/>
            <person name="Gallien S."/>
            <person name="Calteau A."/>
            <person name="Vallenet D."/>
            <person name="Casiot C."/>
            <person name="Chane-Woon-Ming B."/>
            <person name="Giloteaux L."/>
            <person name="Barakat M."/>
            <person name="Bonnefoy V."/>
            <person name="Bruneel O."/>
            <person name="Chandler M."/>
            <person name="Cleiss J."/>
            <person name="Duran R."/>
            <person name="Elbaz-Poulichet F."/>
            <person name="Fonknechten N."/>
            <person name="Lauga B."/>
            <person name="Mornico D."/>
            <person name="Ortet P."/>
            <person name="Schaeffer C."/>
            <person name="Siguier P."/>
            <person name="Alexander Thil Smith A."/>
            <person name="Van Dorsselaer A."/>
            <person name="Weissenbach J."/>
            <person name="Medigue C."/>
            <person name="Le Paslier D."/>
        </authorList>
    </citation>
    <scope>NUCLEOTIDE SEQUENCE</scope>
</reference>
<proteinExistence type="predicted"/>
<gene>
    <name evidence="1" type="ORF">CARN7_2755</name>
</gene>
<dbReference type="AlphaFoldDB" id="E6QXC9"/>
<protein>
    <recommendedName>
        <fullName evidence="2">Conjugal transfer protein TraF</fullName>
    </recommendedName>
</protein>
<dbReference type="InterPro" id="IPR036249">
    <property type="entry name" value="Thioredoxin-like_sf"/>
</dbReference>
<evidence type="ECO:0008006" key="2">
    <source>
        <dbReference type="Google" id="ProtNLM"/>
    </source>
</evidence>
<dbReference type="EMBL" id="CABR01000177">
    <property type="protein sequence ID" value="CBI11903.1"/>
    <property type="molecule type" value="Genomic_DNA"/>
</dbReference>
<comment type="caution">
    <text evidence="1">The sequence shown here is derived from an EMBL/GenBank/DDBJ whole genome shotgun (WGS) entry which is preliminary data.</text>
</comment>
<sequence>MHQTLLTLLVVISATVATASAPSAFAGMEGRDYPPGIEYQSAWSCHGQEKFNWYCEEEAKPAKPPKRKSAPDADATKEDIAVKELDKIVKDLDAKRALAVVHPSPENVKNYMTAQKVEVDRAAYFADVWRRVLWQNAALNEELKNPMNNSAIKVSAREREAKQNDTMTELAKDWGIFFFYRGDCPFCKHMIPTLQWVTRQYDMTIMPISMDGTTIEGLPPSVRDNGLSARLGVEAVPMYVLGNVKTHKMVILGSGVLSLQDFVERIYVLTQTKPGDL</sequence>
<evidence type="ECO:0000313" key="1">
    <source>
        <dbReference type="EMBL" id="CBI11903.1"/>
    </source>
</evidence>
<dbReference type="Gene3D" id="3.40.30.10">
    <property type="entry name" value="Glutaredoxin"/>
    <property type="match status" value="1"/>
</dbReference>
<accession>E6QXC9</accession>
<dbReference type="Pfam" id="PF13728">
    <property type="entry name" value="TraF"/>
    <property type="match status" value="1"/>
</dbReference>
<dbReference type="SUPFAM" id="SSF52833">
    <property type="entry name" value="Thioredoxin-like"/>
    <property type="match status" value="1"/>
</dbReference>
<organism evidence="1">
    <name type="scientific">mine drainage metagenome</name>
    <dbReference type="NCBI Taxonomy" id="410659"/>
    <lineage>
        <taxon>unclassified sequences</taxon>
        <taxon>metagenomes</taxon>
        <taxon>ecological metagenomes</taxon>
    </lineage>
</organism>
<name>E6QXC9_9ZZZZ</name>